<dbReference type="GO" id="GO:0006508">
    <property type="term" value="P:proteolysis"/>
    <property type="evidence" value="ECO:0007669"/>
    <property type="project" value="UniProtKB-KW"/>
</dbReference>
<keyword evidence="4" id="KW-0645">Protease</keyword>
<evidence type="ECO:0000256" key="3">
    <source>
        <dbReference type="ARBA" id="ARBA00022645"/>
    </source>
</evidence>
<feature type="chain" id="PRO_5031158611" description="Peptidase M14 domain-containing protein" evidence="12">
    <location>
        <begin position="22"/>
        <end position="440"/>
    </location>
</feature>
<dbReference type="Gene3D" id="3.40.630.10">
    <property type="entry name" value="Zn peptidases"/>
    <property type="match status" value="1"/>
</dbReference>
<evidence type="ECO:0000256" key="1">
    <source>
        <dbReference type="ARBA" id="ARBA00001947"/>
    </source>
</evidence>
<dbReference type="InterPro" id="IPR036990">
    <property type="entry name" value="M14A-like_propep"/>
</dbReference>
<keyword evidence="15" id="KW-1185">Reference proteome</keyword>
<keyword evidence="10" id="KW-1015">Disulfide bond</keyword>
<keyword evidence="6 12" id="KW-0732">Signal</keyword>
<feature type="signal peptide" evidence="12">
    <location>
        <begin position="1"/>
        <end position="21"/>
    </location>
</feature>
<dbReference type="PRINTS" id="PR00765">
    <property type="entry name" value="CRBOXYPTASEA"/>
</dbReference>
<dbReference type="InterPro" id="IPR000834">
    <property type="entry name" value="Peptidase_M14"/>
</dbReference>
<dbReference type="GO" id="GO:0004181">
    <property type="term" value="F:metallocarboxypeptidase activity"/>
    <property type="evidence" value="ECO:0007669"/>
    <property type="project" value="InterPro"/>
</dbReference>
<dbReference type="EMBL" id="LR899009">
    <property type="protein sequence ID" value="CAD7080247.1"/>
    <property type="molecule type" value="Genomic_DNA"/>
</dbReference>
<dbReference type="PROSITE" id="PS00132">
    <property type="entry name" value="CARBOXYPEPT_ZN_1"/>
    <property type="match status" value="1"/>
</dbReference>
<evidence type="ECO:0000256" key="5">
    <source>
        <dbReference type="ARBA" id="ARBA00022723"/>
    </source>
</evidence>
<evidence type="ECO:0000313" key="15">
    <source>
        <dbReference type="Proteomes" id="UP000594454"/>
    </source>
</evidence>
<comment type="similarity">
    <text evidence="2 11">Belongs to the peptidase M14 family.</text>
</comment>
<dbReference type="SUPFAM" id="SSF53187">
    <property type="entry name" value="Zn-dependent exopeptidases"/>
    <property type="match status" value="1"/>
</dbReference>
<keyword evidence="5" id="KW-0479">Metal-binding</keyword>
<keyword evidence="3" id="KW-0121">Carboxypeptidase</keyword>
<feature type="domain" description="Peptidase M14" evidence="13">
    <location>
        <begin position="118"/>
        <end position="434"/>
    </location>
</feature>
<gene>
    <name evidence="14" type="ORF">HERILL_LOCUS3412</name>
</gene>
<name>A0A7R8UGQ7_HERIL</name>
<dbReference type="Pfam" id="PF02244">
    <property type="entry name" value="Propep_M14"/>
    <property type="match status" value="1"/>
</dbReference>
<evidence type="ECO:0000256" key="7">
    <source>
        <dbReference type="ARBA" id="ARBA00022801"/>
    </source>
</evidence>
<organism evidence="14 15">
    <name type="scientific">Hermetia illucens</name>
    <name type="common">Black soldier fly</name>
    <dbReference type="NCBI Taxonomy" id="343691"/>
    <lineage>
        <taxon>Eukaryota</taxon>
        <taxon>Metazoa</taxon>
        <taxon>Ecdysozoa</taxon>
        <taxon>Arthropoda</taxon>
        <taxon>Hexapoda</taxon>
        <taxon>Insecta</taxon>
        <taxon>Pterygota</taxon>
        <taxon>Neoptera</taxon>
        <taxon>Endopterygota</taxon>
        <taxon>Diptera</taxon>
        <taxon>Brachycera</taxon>
        <taxon>Stratiomyomorpha</taxon>
        <taxon>Stratiomyidae</taxon>
        <taxon>Hermetiinae</taxon>
        <taxon>Hermetia</taxon>
    </lineage>
</organism>
<evidence type="ECO:0000313" key="14">
    <source>
        <dbReference type="EMBL" id="CAD7080247.1"/>
    </source>
</evidence>
<dbReference type="Pfam" id="PF00246">
    <property type="entry name" value="Peptidase_M14"/>
    <property type="match status" value="1"/>
</dbReference>
<dbReference type="CDD" id="cd03860">
    <property type="entry name" value="M14_CP_A-B_like"/>
    <property type="match status" value="1"/>
</dbReference>
<protein>
    <recommendedName>
        <fullName evidence="13">Peptidase M14 domain-containing protein</fullName>
    </recommendedName>
</protein>
<evidence type="ECO:0000256" key="10">
    <source>
        <dbReference type="ARBA" id="ARBA00023157"/>
    </source>
</evidence>
<evidence type="ECO:0000256" key="12">
    <source>
        <dbReference type="SAM" id="SignalP"/>
    </source>
</evidence>
<reference evidence="14 15" key="1">
    <citation type="submission" date="2020-11" db="EMBL/GenBank/DDBJ databases">
        <authorList>
            <person name="Wallbank WR R."/>
            <person name="Pardo Diaz C."/>
            <person name="Kozak K."/>
            <person name="Martin S."/>
            <person name="Jiggins C."/>
            <person name="Moest M."/>
            <person name="Warren A I."/>
            <person name="Generalovic N T."/>
            <person name="Byers J.R.P. K."/>
            <person name="Montejo-Kovacevich G."/>
            <person name="Yen C E."/>
        </authorList>
    </citation>
    <scope>NUCLEOTIDE SEQUENCE [LARGE SCALE GENOMIC DNA]</scope>
</reference>
<dbReference type="SUPFAM" id="SSF54897">
    <property type="entry name" value="Protease propeptides/inhibitors"/>
    <property type="match status" value="1"/>
</dbReference>
<evidence type="ECO:0000256" key="4">
    <source>
        <dbReference type="ARBA" id="ARBA00022670"/>
    </source>
</evidence>
<dbReference type="Gene3D" id="3.30.70.340">
    <property type="entry name" value="Metallocarboxypeptidase-like"/>
    <property type="match status" value="1"/>
</dbReference>
<keyword evidence="7" id="KW-0378">Hydrolase</keyword>
<keyword evidence="9" id="KW-0482">Metalloprotease</keyword>
<dbReference type="InParanoid" id="A0A7R8UGQ7"/>
<dbReference type="PANTHER" id="PTHR11705">
    <property type="entry name" value="PROTEASE FAMILY M14 CARBOXYPEPTIDASE A,B"/>
    <property type="match status" value="1"/>
</dbReference>
<sequence>MKWFLILLSVLSAILISCSSSEKVRYDNYRIFQIRPDNSVRYNLLENHIGNESYQVLRYPRHEDGISELLVPPEKVESFKNFLESDGFDFDVVVGNVQKLIDEEEADQVGRDDFSWTAYHNLDRIYGWLDHILETYPQETSAFVIGKSFEGREIRGLKISYKPNNPGIFVESNIHAREWITSATATYLIKALLTSNDTNVQNIARNFDWYIIPVVNVDGFVYSHQHVCLELLEVTIQFQEYKINVPIFQNRMWRKTRQPHSSLCIGADPNRNFDSYWMANGGASSQPCSETYGGPKPFSEPETLALANFYRSISRKVTLYLAFHSYGQYILFPYGHTNKEAPKNLRDLTTVADDAAKAIRNLYGTRYTVGTVAGTLYIASGGGSDWAYNEGGARLAYTFEFRDKGNTGFLLPARQIIPNAEETLDGIVAMLKSAKNLAYF</sequence>
<dbReference type="OrthoDB" id="3626597at2759"/>
<keyword evidence="8" id="KW-0862">Zinc</keyword>
<evidence type="ECO:0000256" key="8">
    <source>
        <dbReference type="ARBA" id="ARBA00022833"/>
    </source>
</evidence>
<dbReference type="PROSITE" id="PS51257">
    <property type="entry name" value="PROKAR_LIPOPROTEIN"/>
    <property type="match status" value="1"/>
</dbReference>
<evidence type="ECO:0000256" key="11">
    <source>
        <dbReference type="PROSITE-ProRule" id="PRU01379"/>
    </source>
</evidence>
<evidence type="ECO:0000256" key="2">
    <source>
        <dbReference type="ARBA" id="ARBA00005988"/>
    </source>
</evidence>
<dbReference type="FunCoup" id="A0A7R8UGQ7">
    <property type="interactions" value="63"/>
</dbReference>
<dbReference type="InterPro" id="IPR057246">
    <property type="entry name" value="CARBOXYPEPT_ZN_1"/>
</dbReference>
<dbReference type="Proteomes" id="UP000594454">
    <property type="component" value="Chromosome 1"/>
</dbReference>
<comment type="cofactor">
    <cofactor evidence="1">
        <name>Zn(2+)</name>
        <dbReference type="ChEBI" id="CHEBI:29105"/>
    </cofactor>
</comment>
<dbReference type="PANTHER" id="PTHR11705:SF123">
    <property type="entry name" value="PEPTIDASE M14 CARBOXYPEPTIDASE A DOMAIN-CONTAINING PROTEIN-RELATED"/>
    <property type="match status" value="1"/>
</dbReference>
<dbReference type="SMART" id="SM00631">
    <property type="entry name" value="Zn_pept"/>
    <property type="match status" value="1"/>
</dbReference>
<feature type="active site" description="Proton donor/acceptor" evidence="11">
    <location>
        <position position="400"/>
    </location>
</feature>
<accession>A0A7R8UGQ7</accession>
<dbReference type="GO" id="GO:0005615">
    <property type="term" value="C:extracellular space"/>
    <property type="evidence" value="ECO:0007669"/>
    <property type="project" value="TreeGrafter"/>
</dbReference>
<dbReference type="InterPro" id="IPR003146">
    <property type="entry name" value="M14A_act_pep"/>
</dbReference>
<evidence type="ECO:0000259" key="13">
    <source>
        <dbReference type="PROSITE" id="PS52035"/>
    </source>
</evidence>
<dbReference type="FunFam" id="3.40.630.10:FF:000084">
    <property type="entry name" value="Carboxypeptidase B2"/>
    <property type="match status" value="2"/>
</dbReference>
<dbReference type="PROSITE" id="PS52035">
    <property type="entry name" value="PEPTIDASE_M14"/>
    <property type="match status" value="1"/>
</dbReference>
<evidence type="ECO:0000256" key="6">
    <source>
        <dbReference type="ARBA" id="ARBA00022729"/>
    </source>
</evidence>
<dbReference type="AlphaFoldDB" id="A0A7R8UGQ7"/>
<dbReference type="GO" id="GO:0008270">
    <property type="term" value="F:zinc ion binding"/>
    <property type="evidence" value="ECO:0007669"/>
    <property type="project" value="InterPro"/>
</dbReference>
<proteinExistence type="inferred from homology"/>
<evidence type="ECO:0000256" key="9">
    <source>
        <dbReference type="ARBA" id="ARBA00023049"/>
    </source>
</evidence>